<name>A0ABU3GTW6_9SPHI</name>
<keyword evidence="4" id="KW-0413">Isomerase</keyword>
<dbReference type="InterPro" id="IPR052899">
    <property type="entry name" value="Class-I_DAHP_synthase"/>
</dbReference>
<dbReference type="SMART" id="SM00830">
    <property type="entry name" value="CM_2"/>
    <property type="match status" value="1"/>
</dbReference>
<dbReference type="PANTHER" id="PTHR43018">
    <property type="entry name" value="PHOSPHO-2-DEHYDRO-3-DEOXYHEPTONATE ALDOLASE"/>
    <property type="match status" value="1"/>
</dbReference>
<evidence type="ECO:0000313" key="4">
    <source>
        <dbReference type="EMBL" id="MDT3402412.1"/>
    </source>
</evidence>
<dbReference type="SUPFAM" id="SSF51569">
    <property type="entry name" value="Aldolase"/>
    <property type="match status" value="1"/>
</dbReference>
<dbReference type="InterPro" id="IPR036263">
    <property type="entry name" value="Chorismate_II_sf"/>
</dbReference>
<dbReference type="InterPro" id="IPR002701">
    <property type="entry name" value="CM_II_prokaryot"/>
</dbReference>
<evidence type="ECO:0000256" key="2">
    <source>
        <dbReference type="ARBA" id="ARBA00022679"/>
    </source>
</evidence>
<gene>
    <name evidence="4" type="ORF">QE417_001484</name>
</gene>
<comment type="caution">
    <text evidence="4">The sequence shown here is derived from an EMBL/GenBank/DDBJ whole genome shotgun (WGS) entry which is preliminary data.</text>
</comment>
<feature type="domain" description="Chorismate mutase" evidence="3">
    <location>
        <begin position="308"/>
        <end position="399"/>
    </location>
</feature>
<proteinExistence type="predicted"/>
<organism evidence="4 5">
    <name type="scientific">Mucilaginibacter terrae</name>
    <dbReference type="NCBI Taxonomy" id="1955052"/>
    <lineage>
        <taxon>Bacteria</taxon>
        <taxon>Pseudomonadati</taxon>
        <taxon>Bacteroidota</taxon>
        <taxon>Sphingobacteriia</taxon>
        <taxon>Sphingobacteriales</taxon>
        <taxon>Sphingobacteriaceae</taxon>
        <taxon>Mucilaginibacter</taxon>
    </lineage>
</organism>
<dbReference type="Pfam" id="PF01817">
    <property type="entry name" value="CM_2"/>
    <property type="match status" value="1"/>
</dbReference>
<dbReference type="EC" id="5.4.99.5" evidence="1"/>
<keyword evidence="5" id="KW-1185">Reference proteome</keyword>
<keyword evidence="2" id="KW-0808">Transferase</keyword>
<accession>A0ABU3GTW6</accession>
<dbReference type="InterPro" id="IPR013785">
    <property type="entry name" value="Aldolase_TIM"/>
</dbReference>
<dbReference type="GO" id="GO:0004106">
    <property type="term" value="F:chorismate mutase activity"/>
    <property type="evidence" value="ECO:0007669"/>
    <property type="project" value="UniProtKB-EC"/>
</dbReference>
<sequence length="415" mass="46064">MVHSKNKQQIDTTIFKQLNNISRFHELSSMNHELKTKANMKLDLKIQPLSSWITAKAQPLLIAGPCSAETEDQLVATAHLLAATGKVTALRAGIWKPRTRPGEFEGIGSIGLEWLKHAKAETGLPTAVEVATAKHVEEALNAGVDILWVGARSTANPFTVQEIADALKGADVPVMVKNPVNPDISLWIGALERINNAGITKLAAIHRGFSSYEKTAFRNEPMWDLAINLKTHAPELPIICDPSHISGNRELIPYVSQKALDMDMQGLMIESHIDPSVAWTDAKQQVTPSALSELIDRLTLRQPEVINTQVKDALADLRNKIDKIDDLVIQKLAERMKIVEQIGNYKKDNGITILQVNRWDEILQKRTNYGKALNLHADFTEKLLELIHSESIRKQTEIMNAGQGEAPVQEQLTHS</sequence>
<dbReference type="Gene3D" id="1.20.59.10">
    <property type="entry name" value="Chorismate mutase"/>
    <property type="match status" value="1"/>
</dbReference>
<dbReference type="PANTHER" id="PTHR43018:SF1">
    <property type="entry name" value="PROTEIN AROA(G)"/>
    <property type="match status" value="1"/>
</dbReference>
<dbReference type="InterPro" id="IPR006218">
    <property type="entry name" value="DAHP1/KDSA"/>
</dbReference>
<reference evidence="5" key="1">
    <citation type="submission" date="2023-07" db="EMBL/GenBank/DDBJ databases">
        <title>Functional and genomic diversity of the sorghum phyllosphere microbiome.</title>
        <authorList>
            <person name="Shade A."/>
        </authorList>
    </citation>
    <scope>NUCLEOTIDE SEQUENCE [LARGE SCALE GENOMIC DNA]</scope>
    <source>
        <strain evidence="5">SORGH_AS_0422</strain>
    </source>
</reference>
<evidence type="ECO:0000256" key="1">
    <source>
        <dbReference type="ARBA" id="ARBA00012404"/>
    </source>
</evidence>
<dbReference type="Proteomes" id="UP001258315">
    <property type="component" value="Unassembled WGS sequence"/>
</dbReference>
<dbReference type="InterPro" id="IPR036979">
    <property type="entry name" value="CM_dom_sf"/>
</dbReference>
<dbReference type="EMBL" id="JAVLVU010000001">
    <property type="protein sequence ID" value="MDT3402412.1"/>
    <property type="molecule type" value="Genomic_DNA"/>
</dbReference>
<evidence type="ECO:0000313" key="5">
    <source>
        <dbReference type="Proteomes" id="UP001258315"/>
    </source>
</evidence>
<evidence type="ECO:0000259" key="3">
    <source>
        <dbReference type="PROSITE" id="PS51168"/>
    </source>
</evidence>
<dbReference type="PROSITE" id="PS51168">
    <property type="entry name" value="CHORISMATE_MUT_2"/>
    <property type="match status" value="1"/>
</dbReference>
<dbReference type="SUPFAM" id="SSF48600">
    <property type="entry name" value="Chorismate mutase II"/>
    <property type="match status" value="1"/>
</dbReference>
<protein>
    <recommendedName>
        <fullName evidence="1">chorismate mutase</fullName>
        <ecNumber evidence="1">5.4.99.5</ecNumber>
    </recommendedName>
</protein>
<dbReference type="Gene3D" id="3.20.20.70">
    <property type="entry name" value="Aldolase class I"/>
    <property type="match status" value="1"/>
</dbReference>
<dbReference type="Pfam" id="PF00793">
    <property type="entry name" value="DAHP_synth_1"/>
    <property type="match status" value="1"/>
</dbReference>